<reference evidence="1" key="1">
    <citation type="submission" date="2009-07" db="EMBL/GenBank/DDBJ databases">
        <authorList>
            <person name="Weinstock G."/>
            <person name="Sodergren E."/>
            <person name="Clifton S."/>
            <person name="Fulton L."/>
            <person name="Fulton B."/>
            <person name="Courtney L."/>
            <person name="Fronick C."/>
            <person name="Harrison M."/>
            <person name="Strong C."/>
            <person name="Farmer C."/>
            <person name="Delahaunty K."/>
            <person name="Markovic C."/>
            <person name="Hall O."/>
            <person name="Minx P."/>
            <person name="Tomlinson C."/>
            <person name="Mitreva M."/>
            <person name="Nelson J."/>
            <person name="Hou S."/>
            <person name="Wollam A."/>
            <person name="Pepin K.H."/>
            <person name="Johnson M."/>
            <person name="Bhonagiri V."/>
            <person name="Nash W.E."/>
            <person name="Warren W."/>
            <person name="Chinwalla A."/>
            <person name="Mardis E.R."/>
            <person name="Wilson R.K."/>
        </authorList>
    </citation>
    <scope>NUCLEOTIDE SEQUENCE [LARGE SCALE GENOMIC DNA]</scope>
    <source>
        <strain evidence="1">ATCC 29256</strain>
    </source>
</reference>
<sequence>MEYPYLLSVSPDSFILFDNDKDNFFDEFYREFSGCAFDSECENVWYLQGTDAFFAVQGNRLVLQDWAGQIYFSLPLSVSLDSVENGGVMLVSGMPEPVSAEILQAAFGSTKGDDKALSQALSDFEAQNGWNEYDCQALCICLFNEEGLERMKRDYEL</sequence>
<evidence type="ECO:0000313" key="1">
    <source>
        <dbReference type="EMBL" id="EET44908.1"/>
    </source>
</evidence>
<organism evidence="1 2">
    <name type="scientific">Neisseria sicca ATCC 29256</name>
    <dbReference type="NCBI Taxonomy" id="547045"/>
    <lineage>
        <taxon>Bacteria</taxon>
        <taxon>Pseudomonadati</taxon>
        <taxon>Pseudomonadota</taxon>
        <taxon>Betaproteobacteria</taxon>
        <taxon>Neisseriales</taxon>
        <taxon>Neisseriaceae</taxon>
        <taxon>Neisseria</taxon>
    </lineage>
</organism>
<dbReference type="Proteomes" id="UP000005365">
    <property type="component" value="Unassembled WGS sequence"/>
</dbReference>
<accession>C6M3Z5</accession>
<gene>
    <name evidence="1" type="ORF">NEISICOT_01238</name>
</gene>
<dbReference type="EMBL" id="ACKO02000006">
    <property type="protein sequence ID" value="EET44908.1"/>
    <property type="molecule type" value="Genomic_DNA"/>
</dbReference>
<protein>
    <submittedName>
        <fullName evidence="1">Uncharacterized protein</fullName>
    </submittedName>
</protein>
<proteinExistence type="predicted"/>
<name>C6M3Z5_NEISI</name>
<evidence type="ECO:0000313" key="2">
    <source>
        <dbReference type="Proteomes" id="UP000005365"/>
    </source>
</evidence>
<dbReference type="eggNOG" id="ENOG5033XGW">
    <property type="taxonomic scope" value="Bacteria"/>
</dbReference>
<comment type="caution">
    <text evidence="1">The sequence shown here is derived from an EMBL/GenBank/DDBJ whole genome shotgun (WGS) entry which is preliminary data.</text>
</comment>
<dbReference type="AlphaFoldDB" id="C6M3Z5"/>
<keyword evidence="2" id="KW-1185">Reference proteome</keyword>
<dbReference type="RefSeq" id="WP_003757373.1">
    <property type="nucleotide sequence ID" value="NZ_ACKO02000006.1"/>
</dbReference>